<dbReference type="InterPro" id="IPR041723">
    <property type="entry name" value="CCT"/>
</dbReference>
<dbReference type="NCBIfam" id="TIGR00125">
    <property type="entry name" value="cyt_tran_rel"/>
    <property type="match status" value="1"/>
</dbReference>
<evidence type="ECO:0000256" key="1">
    <source>
        <dbReference type="ARBA" id="ARBA00010101"/>
    </source>
</evidence>
<dbReference type="InterPro" id="IPR014729">
    <property type="entry name" value="Rossmann-like_a/b/a_fold"/>
</dbReference>
<accession>A0A067FMG6</accession>
<evidence type="ECO:0000259" key="13">
    <source>
        <dbReference type="Pfam" id="PF01467"/>
    </source>
</evidence>
<keyword evidence="7" id="KW-1208">Phospholipid metabolism</keyword>
<evidence type="ECO:0000256" key="9">
    <source>
        <dbReference type="ARBA" id="ARBA00026101"/>
    </source>
</evidence>
<evidence type="ECO:0000256" key="10">
    <source>
        <dbReference type="ARBA" id="ARBA00048285"/>
    </source>
</evidence>
<keyword evidence="5" id="KW-0443">Lipid metabolism</keyword>
<comment type="similarity">
    <text evidence="1">Belongs to the cytidylyltransferase family.</text>
</comment>
<keyword evidence="6" id="KW-0594">Phospholipid biosynthesis</keyword>
<evidence type="ECO:0000313" key="14">
    <source>
        <dbReference type="EMBL" id="KDO64381.1"/>
    </source>
</evidence>
<reference evidence="14 15" key="1">
    <citation type="submission" date="2014-04" db="EMBL/GenBank/DDBJ databases">
        <authorList>
            <consortium name="International Citrus Genome Consortium"/>
            <person name="Gmitter F."/>
            <person name="Chen C."/>
            <person name="Farmerie W."/>
            <person name="Harkins T."/>
            <person name="Desany B."/>
            <person name="Mohiuddin M."/>
            <person name="Kodira C."/>
            <person name="Borodovsky M."/>
            <person name="Lomsadze A."/>
            <person name="Burns P."/>
            <person name="Jenkins J."/>
            <person name="Prochnik S."/>
            <person name="Shu S."/>
            <person name="Chapman J."/>
            <person name="Pitluck S."/>
            <person name="Schmutz J."/>
            <person name="Rokhsar D."/>
        </authorList>
    </citation>
    <scope>NUCLEOTIDE SEQUENCE</scope>
</reference>
<proteinExistence type="inferred from homology"/>
<evidence type="ECO:0000256" key="2">
    <source>
        <dbReference type="ARBA" id="ARBA00022516"/>
    </source>
</evidence>
<evidence type="ECO:0000256" key="12">
    <source>
        <dbReference type="SAM" id="Phobius"/>
    </source>
</evidence>
<organism evidence="14 15">
    <name type="scientific">Citrus sinensis</name>
    <name type="common">Sweet orange</name>
    <name type="synonym">Citrus aurantium var. sinensis</name>
    <dbReference type="NCBI Taxonomy" id="2711"/>
    <lineage>
        <taxon>Eukaryota</taxon>
        <taxon>Viridiplantae</taxon>
        <taxon>Streptophyta</taxon>
        <taxon>Embryophyta</taxon>
        <taxon>Tracheophyta</taxon>
        <taxon>Spermatophyta</taxon>
        <taxon>Magnoliopsida</taxon>
        <taxon>eudicotyledons</taxon>
        <taxon>Gunneridae</taxon>
        <taxon>Pentapetalae</taxon>
        <taxon>rosids</taxon>
        <taxon>malvids</taxon>
        <taxon>Sapindales</taxon>
        <taxon>Rutaceae</taxon>
        <taxon>Aurantioideae</taxon>
        <taxon>Citrus</taxon>
    </lineage>
</organism>
<dbReference type="InterPro" id="IPR004821">
    <property type="entry name" value="Cyt_trans-like"/>
</dbReference>
<evidence type="ECO:0000256" key="11">
    <source>
        <dbReference type="ARBA" id="ARBA00054397"/>
    </source>
</evidence>
<dbReference type="CDD" id="cd02174">
    <property type="entry name" value="CCT"/>
    <property type="match status" value="1"/>
</dbReference>
<comment type="pathway">
    <text evidence="8">Phospholipid metabolism; phosphatidylcholine biosynthesis; phosphatidylcholine from phosphocholine: step 1/2.</text>
</comment>
<dbReference type="PANTHER" id="PTHR10739">
    <property type="entry name" value="CYTIDYLYLTRANSFERASE"/>
    <property type="match status" value="1"/>
</dbReference>
<dbReference type="FunFam" id="3.40.50.620:FF:000102">
    <property type="entry name" value="Choline-phosphate cytidylyltransferase 2"/>
    <property type="match status" value="1"/>
</dbReference>
<sequence length="276" mass="31810">MSNANSNNSNSTDTAPSDRPVRVYADGIYDLFHFGHARSLEQAKKSFPNTYLLVGCCNDETTHKFKGKTVMTEDERYESLRHCKWVDEVIPDAPWVVTQEFLDKHQIDFVAHDSLPYADASGAGKDVYEFVKAAGKFKETKRTDGISTSDIIMRIVKDYNQYVMRNLDRGYSRKDLGVSYVKEKRLRVNMKLKKLQEKVKQQQERVGEKVFALLCHSIKAFCTFPFPFPVFVFLDASWRAFDLSYGIQTRLLLVLKNGRLMSFGATFMLLLLILRR</sequence>
<keyword evidence="4" id="KW-0548">Nucleotidyltransferase</keyword>
<feature type="transmembrane region" description="Helical" evidence="12">
    <location>
        <begin position="210"/>
        <end position="234"/>
    </location>
</feature>
<dbReference type="Gene3D" id="3.40.50.620">
    <property type="entry name" value="HUPs"/>
    <property type="match status" value="1"/>
</dbReference>
<dbReference type="SMR" id="A0A067FMG6"/>
<evidence type="ECO:0000256" key="3">
    <source>
        <dbReference type="ARBA" id="ARBA00022679"/>
    </source>
</evidence>
<evidence type="ECO:0000256" key="7">
    <source>
        <dbReference type="ARBA" id="ARBA00023264"/>
    </source>
</evidence>
<protein>
    <recommendedName>
        <fullName evidence="9">choline-phosphate cytidylyltransferase</fullName>
        <ecNumber evidence="9">2.7.7.15</ecNumber>
    </recommendedName>
</protein>
<evidence type="ECO:0000313" key="15">
    <source>
        <dbReference type="Proteomes" id="UP000027120"/>
    </source>
</evidence>
<feature type="domain" description="Cytidyltransferase-like" evidence="13">
    <location>
        <begin position="24"/>
        <end position="153"/>
    </location>
</feature>
<comment type="catalytic activity">
    <reaction evidence="10">
        <text>phosphocholine + CTP + H(+) = CDP-choline + diphosphate</text>
        <dbReference type="Rhea" id="RHEA:18997"/>
        <dbReference type="ChEBI" id="CHEBI:15378"/>
        <dbReference type="ChEBI" id="CHEBI:33019"/>
        <dbReference type="ChEBI" id="CHEBI:37563"/>
        <dbReference type="ChEBI" id="CHEBI:58779"/>
        <dbReference type="ChEBI" id="CHEBI:295975"/>
        <dbReference type="EC" id="2.7.7.15"/>
    </reaction>
    <physiologicalReaction direction="left-to-right" evidence="10">
        <dbReference type="Rhea" id="RHEA:18998"/>
    </physiologicalReaction>
</comment>
<keyword evidence="12" id="KW-0812">Transmembrane</keyword>
<dbReference type="Pfam" id="PF01467">
    <property type="entry name" value="CTP_transf_like"/>
    <property type="match status" value="1"/>
</dbReference>
<dbReference type="PANTHER" id="PTHR10739:SF56">
    <property type="entry name" value="CHOLINE-PHOSPHATE CYTIDYLYLTRANSFERASE 1"/>
    <property type="match status" value="1"/>
</dbReference>
<keyword evidence="2" id="KW-0444">Lipid biosynthesis</keyword>
<dbReference type="GO" id="GO:0004105">
    <property type="term" value="F:choline-phosphate cytidylyltransferase activity"/>
    <property type="evidence" value="ECO:0007669"/>
    <property type="project" value="UniProtKB-EC"/>
</dbReference>
<evidence type="ECO:0000256" key="6">
    <source>
        <dbReference type="ARBA" id="ARBA00023209"/>
    </source>
</evidence>
<keyword evidence="15" id="KW-1185">Reference proteome</keyword>
<name>A0A067FMG6_CITSI</name>
<evidence type="ECO:0000256" key="5">
    <source>
        <dbReference type="ARBA" id="ARBA00023098"/>
    </source>
</evidence>
<dbReference type="EMBL" id="KK784908">
    <property type="protein sequence ID" value="KDO64381.1"/>
    <property type="molecule type" value="Genomic_DNA"/>
</dbReference>
<gene>
    <name evidence="14" type="ORF">CISIN_1g020938mg</name>
</gene>
<dbReference type="SUPFAM" id="SSF52374">
    <property type="entry name" value="Nucleotidylyl transferase"/>
    <property type="match status" value="1"/>
</dbReference>
<feature type="transmembrane region" description="Helical" evidence="12">
    <location>
        <begin position="254"/>
        <end position="274"/>
    </location>
</feature>
<dbReference type="AlphaFoldDB" id="A0A067FMG6"/>
<evidence type="ECO:0000256" key="8">
    <source>
        <dbReference type="ARBA" id="ARBA00025706"/>
    </source>
</evidence>
<evidence type="ECO:0000256" key="4">
    <source>
        <dbReference type="ARBA" id="ARBA00022695"/>
    </source>
</evidence>
<keyword evidence="12" id="KW-0472">Membrane</keyword>
<keyword evidence="12" id="KW-1133">Transmembrane helix</keyword>
<comment type="function">
    <text evidence="11">Plays an important role in the biosynthesis of the phospholipid phosphatidylcholine. Catalyzes the formation of CDP-choline.</text>
</comment>
<dbReference type="EC" id="2.7.7.15" evidence="9"/>
<dbReference type="InterPro" id="IPR045049">
    <property type="entry name" value="Pcy1-like"/>
</dbReference>
<keyword evidence="3" id="KW-0808">Transferase</keyword>
<dbReference type="Proteomes" id="UP000027120">
    <property type="component" value="Unassembled WGS sequence"/>
</dbReference>